<evidence type="ECO:0000256" key="1">
    <source>
        <dbReference type="SAM" id="MobiDB-lite"/>
    </source>
</evidence>
<evidence type="ECO:0000313" key="2">
    <source>
        <dbReference type="EMBL" id="KAJ4974362.1"/>
    </source>
</evidence>
<feature type="region of interest" description="Disordered" evidence="1">
    <location>
        <begin position="213"/>
        <end position="239"/>
    </location>
</feature>
<comment type="caution">
    <text evidence="2">The sequence shown here is derived from an EMBL/GenBank/DDBJ whole genome shotgun (WGS) entry which is preliminary data.</text>
</comment>
<dbReference type="Pfam" id="PF05910">
    <property type="entry name" value="DUF868"/>
    <property type="match status" value="1"/>
</dbReference>
<dbReference type="EMBL" id="JAMYWD010000004">
    <property type="protein sequence ID" value="KAJ4974362.1"/>
    <property type="molecule type" value="Genomic_DNA"/>
</dbReference>
<accession>A0A9Q0KPE0</accession>
<protein>
    <submittedName>
        <fullName evidence="2">Uncharacterized protein</fullName>
    </submittedName>
</protein>
<evidence type="ECO:0000313" key="3">
    <source>
        <dbReference type="Proteomes" id="UP001141806"/>
    </source>
</evidence>
<reference evidence="2" key="1">
    <citation type="journal article" date="2023" name="Plant J.">
        <title>The genome of the king protea, Protea cynaroides.</title>
        <authorList>
            <person name="Chang J."/>
            <person name="Duong T.A."/>
            <person name="Schoeman C."/>
            <person name="Ma X."/>
            <person name="Roodt D."/>
            <person name="Barker N."/>
            <person name="Li Z."/>
            <person name="Van de Peer Y."/>
            <person name="Mizrachi E."/>
        </authorList>
    </citation>
    <scope>NUCLEOTIDE SEQUENCE</scope>
    <source>
        <tissue evidence="2">Young leaves</tissue>
    </source>
</reference>
<proteinExistence type="predicted"/>
<keyword evidence="3" id="KW-1185">Reference proteome</keyword>
<name>A0A9Q0KPE0_9MAGN</name>
<dbReference type="AlphaFoldDB" id="A0A9Q0KPE0"/>
<dbReference type="PANTHER" id="PTHR31972">
    <property type="entry name" value="EXPRESSED PROTEIN"/>
    <property type="match status" value="1"/>
</dbReference>
<organism evidence="2 3">
    <name type="scientific">Protea cynaroides</name>
    <dbReference type="NCBI Taxonomy" id="273540"/>
    <lineage>
        <taxon>Eukaryota</taxon>
        <taxon>Viridiplantae</taxon>
        <taxon>Streptophyta</taxon>
        <taxon>Embryophyta</taxon>
        <taxon>Tracheophyta</taxon>
        <taxon>Spermatophyta</taxon>
        <taxon>Magnoliopsida</taxon>
        <taxon>Proteales</taxon>
        <taxon>Proteaceae</taxon>
        <taxon>Protea</taxon>
    </lineage>
</organism>
<sequence length="643" mass="70745">MCVGERERGAVKKKVRAFDPISASVPVEPSRPLFLILDYSPALKPSCSSTPSLPSPAILAHHQVKHLRWKCKGNQKILVDGLPVEVFWDVHNWLFGIVLGSVVFMFQTCVADEKSRASHSNTHTEPLPTILPWSSSQIFRDSQWPGLGFSLIFKHRRSSPPQRVIQNTTDFAHGKEELSPYKNTKTEGQLCKSWSTGTYGKKSCFPRHLTASASTLSSSPSATPPQPGKKSTMKIKQDSSTFVDWSPAARGEGFSGVIEAKGQRIEPQGKSHALIKRTMAAVGLGVAEREVGPEDYGLPTGIIFAGNDPIGTRSNLRPVREPIMPAKTIASRSVMMVSLGRRFFDKEKQYAYAVREIGCPLPSSHVAAEGSFGYGGSGLALSVGEAVVTSWRLEWRPYDQVVNCGSSSARGGSGLVHEQEPILHVGDTVCMGFYEKGKLDAKIAAETVAGSIGTYEVLPSLLWRDYGDMFASNVPMVEGVGEQGLVGIRSRGLSNVVENNPRTHKGAARFSNSVVQRESSCFSVIREVVEFGTSRCRSLSPVDCFCLEGNRWPNLARYLGFSNEETRAIEPRRQDGKKNFLGGQVLKGLLWIDCFFCNKENMSCTWNEFNGLAYKELLWRTVPKTDKQGDELYGEAIKGKDLR</sequence>
<dbReference type="InterPro" id="IPR008586">
    <property type="entry name" value="DUF868_pln"/>
</dbReference>
<gene>
    <name evidence="2" type="ORF">NE237_007536</name>
</gene>
<dbReference type="Proteomes" id="UP001141806">
    <property type="component" value="Unassembled WGS sequence"/>
</dbReference>
<dbReference type="PANTHER" id="PTHR31972:SF74">
    <property type="entry name" value="EXPRESSED PROTEIN"/>
    <property type="match status" value="1"/>
</dbReference>